<dbReference type="GO" id="GO:0003677">
    <property type="term" value="F:DNA binding"/>
    <property type="evidence" value="ECO:0007669"/>
    <property type="project" value="InterPro"/>
</dbReference>
<gene>
    <name evidence="3" type="ORF">BOTBODRAFT_171324</name>
</gene>
<name>A0A067MRW5_BOTB1</name>
<dbReference type="AlphaFoldDB" id="A0A067MRW5"/>
<dbReference type="Pfam" id="PF04998">
    <property type="entry name" value="RNA_pol_Rpb1_5"/>
    <property type="match status" value="1"/>
</dbReference>
<evidence type="ECO:0000313" key="4">
    <source>
        <dbReference type="Proteomes" id="UP000027195"/>
    </source>
</evidence>
<dbReference type="Proteomes" id="UP000027195">
    <property type="component" value="Unassembled WGS sequence"/>
</dbReference>
<protein>
    <recommendedName>
        <fullName evidence="1">DNA-directed RNA polymerase</fullName>
        <ecNumber evidence="1">2.7.7.6</ecNumber>
    </recommendedName>
</protein>
<evidence type="ECO:0000313" key="3">
    <source>
        <dbReference type="EMBL" id="KDQ18493.1"/>
    </source>
</evidence>
<feature type="domain" description="RNA polymerase Rpb1" evidence="2">
    <location>
        <begin position="1"/>
        <end position="46"/>
    </location>
</feature>
<dbReference type="InterPro" id="IPR007081">
    <property type="entry name" value="RNA_pol_Rpb1_5"/>
</dbReference>
<sequence>MMLNTFHYTGVSSKNITLGVPCLKEIINITTNLKTPSLSECLVDDIRKPPQFAGDGYVIPLLEAVALTGTPVLFVGIDHKNAHLKIFPRFMPPDSPYTSAVYTIQLPEHTIGERAHVAALTLIDVMANMPAHLLMPDIALVIANRALVDSLVHPNHRTAFYYRPPTYVPASFQDHCQSRRVTTCKIKQLLAQSFAEDLEECIPQDHIFRTFGLIREATDTTYPTFIALQRPASQTAALARLASGHTFVGSYYKLRNIPETEYSCPCGVDVQDIPHVFLDCPIMAPFRHLLLDDDGDLNTSILFTDKLDSLLEWLKATNAFTKRFGLVTIGTPPPQGSGSLPSPPVLSVVD</sequence>
<keyword evidence="4" id="KW-1185">Reference proteome</keyword>
<dbReference type="EMBL" id="KL198021">
    <property type="protein sequence ID" value="KDQ18493.1"/>
    <property type="molecule type" value="Genomic_DNA"/>
</dbReference>
<evidence type="ECO:0000256" key="1">
    <source>
        <dbReference type="ARBA" id="ARBA00012418"/>
    </source>
</evidence>
<evidence type="ECO:0000259" key="2">
    <source>
        <dbReference type="Pfam" id="PF04998"/>
    </source>
</evidence>
<dbReference type="GO" id="GO:0006351">
    <property type="term" value="P:DNA-templated transcription"/>
    <property type="evidence" value="ECO:0007669"/>
    <property type="project" value="InterPro"/>
</dbReference>
<dbReference type="HOGENOM" id="CLU_031388_1_0_1"/>
<reference evidence="4" key="1">
    <citation type="journal article" date="2014" name="Proc. Natl. Acad. Sci. U.S.A.">
        <title>Extensive sampling of basidiomycete genomes demonstrates inadequacy of the white-rot/brown-rot paradigm for wood decay fungi.</title>
        <authorList>
            <person name="Riley R."/>
            <person name="Salamov A.A."/>
            <person name="Brown D.W."/>
            <person name="Nagy L.G."/>
            <person name="Floudas D."/>
            <person name="Held B.W."/>
            <person name="Levasseur A."/>
            <person name="Lombard V."/>
            <person name="Morin E."/>
            <person name="Otillar R."/>
            <person name="Lindquist E.A."/>
            <person name="Sun H."/>
            <person name="LaButti K.M."/>
            <person name="Schmutz J."/>
            <person name="Jabbour D."/>
            <person name="Luo H."/>
            <person name="Baker S.E."/>
            <person name="Pisabarro A.G."/>
            <person name="Walton J.D."/>
            <person name="Blanchette R.A."/>
            <person name="Henrissat B."/>
            <person name="Martin F."/>
            <person name="Cullen D."/>
            <person name="Hibbett D.S."/>
            <person name="Grigoriev I.V."/>
        </authorList>
    </citation>
    <scope>NUCLEOTIDE SEQUENCE [LARGE SCALE GENOMIC DNA]</scope>
    <source>
        <strain evidence="4">FD-172 SS1</strain>
    </source>
</reference>
<dbReference type="OrthoDB" id="2678942at2759"/>
<accession>A0A067MRW5</accession>
<organism evidence="3 4">
    <name type="scientific">Botryobasidium botryosum (strain FD-172 SS1)</name>
    <dbReference type="NCBI Taxonomy" id="930990"/>
    <lineage>
        <taxon>Eukaryota</taxon>
        <taxon>Fungi</taxon>
        <taxon>Dikarya</taxon>
        <taxon>Basidiomycota</taxon>
        <taxon>Agaricomycotina</taxon>
        <taxon>Agaricomycetes</taxon>
        <taxon>Cantharellales</taxon>
        <taxon>Botryobasidiaceae</taxon>
        <taxon>Botryobasidium</taxon>
    </lineage>
</organism>
<dbReference type="InParanoid" id="A0A067MRW5"/>
<dbReference type="GO" id="GO:0003899">
    <property type="term" value="F:DNA-directed RNA polymerase activity"/>
    <property type="evidence" value="ECO:0007669"/>
    <property type="project" value="UniProtKB-EC"/>
</dbReference>
<proteinExistence type="predicted"/>
<dbReference type="STRING" id="930990.A0A067MRW5"/>
<dbReference type="EC" id="2.7.7.6" evidence="1"/>
<dbReference type="SUPFAM" id="SSF64484">
    <property type="entry name" value="beta and beta-prime subunits of DNA dependent RNA-polymerase"/>
    <property type="match status" value="1"/>
</dbReference>